<comment type="caution">
    <text evidence="1">The sequence shown here is derived from an EMBL/GenBank/DDBJ whole genome shotgun (WGS) entry which is preliminary data.</text>
</comment>
<dbReference type="EMBL" id="CALSDN010000012">
    <property type="protein sequence ID" value="CAH6723045.1"/>
    <property type="molecule type" value="Genomic_DNA"/>
</dbReference>
<dbReference type="Proteomes" id="UP001152531">
    <property type="component" value="Unassembled WGS sequence"/>
</dbReference>
<name>A0ACA9YE68_9ASCO</name>
<evidence type="ECO:0000313" key="2">
    <source>
        <dbReference type="Proteomes" id="UP001152531"/>
    </source>
</evidence>
<keyword evidence="2" id="KW-1185">Reference proteome</keyword>
<evidence type="ECO:0000313" key="1">
    <source>
        <dbReference type="EMBL" id="CAH6723045.1"/>
    </source>
</evidence>
<sequence>MSRRQEIKDKEILQLKFQSAIQSNNDMIKKWLNPSSNSQSPGQGSKVSVNGSVVKDESKSTGTNEKSNETFFGLPVIAPGKSLSTLAQSEGTIGKYLDGKSKTNNTSQPMNSLLNKLKTSQRNERQNNKQFTLKNQKISKKPKKTHKVEKPSGDNSSDEEEKTFTTAKKAKLLF</sequence>
<organism evidence="1 2">
    <name type="scientific">[Candida] jaroonii</name>
    <dbReference type="NCBI Taxonomy" id="467808"/>
    <lineage>
        <taxon>Eukaryota</taxon>
        <taxon>Fungi</taxon>
        <taxon>Dikarya</taxon>
        <taxon>Ascomycota</taxon>
        <taxon>Saccharomycotina</taxon>
        <taxon>Pichiomycetes</taxon>
        <taxon>Debaryomycetaceae</taxon>
        <taxon>Yamadazyma</taxon>
    </lineage>
</organism>
<protein>
    <submittedName>
        <fullName evidence="1">Nucleolar protein 19</fullName>
    </submittedName>
</protein>
<reference evidence="1" key="1">
    <citation type="submission" date="2022-06" db="EMBL/GenBank/DDBJ databases">
        <authorList>
            <person name="Legras J.-L."/>
            <person name="Devillers H."/>
            <person name="Grondin C."/>
        </authorList>
    </citation>
    <scope>NUCLEOTIDE SEQUENCE</scope>
    <source>
        <strain evidence="1">CLIB 1444</strain>
    </source>
</reference>
<proteinExistence type="predicted"/>
<accession>A0ACA9YE68</accession>
<gene>
    <name evidence="1" type="ORF">CLIB1444_12S03004</name>
</gene>